<dbReference type="PANTHER" id="PTHR12863:SF1">
    <property type="entry name" value="FATTY ACID 2-HYDROXYLASE"/>
    <property type="match status" value="1"/>
</dbReference>
<sequence length="217" mass="25445">MKPEVGTNFKEGQAQIFSNSFLERLTKTSPVANIVVYGLVIMGLVYVALFVRALPLVYFGALFLGGLFFWTFAEYILHRYVFHWVTEAKWSQRFHFIMHGAHHHFPKDEQRLLMPPVPGLILASLLFAFFYFMFWLAGITNLVFGFFPGFFVGYLLYSFVHRAMHIKRPPKKFKKLWLHHSLHHYQYPNKAFGVSNTFWDRVFGTMPPKANRQNKTA</sequence>
<gene>
    <name evidence="16" type="ORF">ACFSQP_01310</name>
</gene>
<evidence type="ECO:0000313" key="17">
    <source>
        <dbReference type="Proteomes" id="UP001597472"/>
    </source>
</evidence>
<evidence type="ECO:0000313" key="16">
    <source>
        <dbReference type="EMBL" id="MFD2550442.1"/>
    </source>
</evidence>
<reference evidence="17" key="1">
    <citation type="journal article" date="2019" name="Int. J. Syst. Evol. Microbiol.">
        <title>The Global Catalogue of Microorganisms (GCM) 10K type strain sequencing project: providing services to taxonomists for standard genome sequencing and annotation.</title>
        <authorList>
            <consortium name="The Broad Institute Genomics Platform"/>
            <consortium name="The Broad Institute Genome Sequencing Center for Infectious Disease"/>
            <person name="Wu L."/>
            <person name="Ma J."/>
        </authorList>
    </citation>
    <scope>NUCLEOTIDE SEQUENCE [LARGE SCALE GENOMIC DNA]</scope>
    <source>
        <strain evidence="17">KCTC 42587</strain>
    </source>
</reference>
<feature type="transmembrane region" description="Helical" evidence="14">
    <location>
        <begin position="57"/>
        <end position="77"/>
    </location>
</feature>
<dbReference type="Pfam" id="PF04116">
    <property type="entry name" value="FA_hydroxylase"/>
    <property type="match status" value="1"/>
</dbReference>
<proteinExistence type="predicted"/>
<feature type="transmembrane region" description="Helical" evidence="14">
    <location>
        <begin position="31"/>
        <end position="51"/>
    </location>
</feature>
<feature type="transmembrane region" description="Helical" evidence="14">
    <location>
        <begin position="117"/>
        <end position="136"/>
    </location>
</feature>
<keyword evidence="11" id="KW-0443">Lipid metabolism</keyword>
<comment type="cofactor">
    <cofactor evidence="1">
        <name>Zn(2+)</name>
        <dbReference type="ChEBI" id="CHEBI:29105"/>
    </cofactor>
</comment>
<accession>A0ABW5KN59</accession>
<dbReference type="InterPro" id="IPR006694">
    <property type="entry name" value="Fatty_acid_hydroxylase"/>
</dbReference>
<evidence type="ECO:0000256" key="6">
    <source>
        <dbReference type="ARBA" id="ARBA00022824"/>
    </source>
</evidence>
<feature type="domain" description="Fatty acid hydroxylase" evidence="15">
    <location>
        <begin position="64"/>
        <end position="205"/>
    </location>
</feature>
<evidence type="ECO:0000256" key="11">
    <source>
        <dbReference type="ARBA" id="ARBA00023098"/>
    </source>
</evidence>
<evidence type="ECO:0000256" key="14">
    <source>
        <dbReference type="SAM" id="Phobius"/>
    </source>
</evidence>
<comment type="caution">
    <text evidence="16">The sequence shown here is derived from an EMBL/GenBank/DDBJ whole genome shotgun (WGS) entry which is preliminary data.</text>
</comment>
<keyword evidence="5" id="KW-0479">Metal-binding</keyword>
<keyword evidence="13" id="KW-0275">Fatty acid biosynthesis</keyword>
<keyword evidence="6" id="KW-0256">Endoplasmic reticulum</keyword>
<evidence type="ECO:0000256" key="13">
    <source>
        <dbReference type="ARBA" id="ARBA00023160"/>
    </source>
</evidence>
<keyword evidence="17" id="KW-1185">Reference proteome</keyword>
<organism evidence="16 17">
    <name type="scientific">Bizionia sediminis</name>
    <dbReference type="NCBI Taxonomy" id="1737064"/>
    <lineage>
        <taxon>Bacteria</taxon>
        <taxon>Pseudomonadati</taxon>
        <taxon>Bacteroidota</taxon>
        <taxon>Flavobacteriia</taxon>
        <taxon>Flavobacteriales</taxon>
        <taxon>Flavobacteriaceae</taxon>
        <taxon>Bizionia</taxon>
    </lineage>
</organism>
<evidence type="ECO:0000256" key="5">
    <source>
        <dbReference type="ARBA" id="ARBA00022723"/>
    </source>
</evidence>
<comment type="subcellular location">
    <subcellularLocation>
        <location evidence="2">Endoplasmic reticulum membrane</location>
        <topology evidence="2">Multi-pass membrane protein</topology>
    </subcellularLocation>
</comment>
<keyword evidence="4 14" id="KW-0812">Transmembrane</keyword>
<keyword evidence="7" id="KW-0276">Fatty acid metabolism</keyword>
<dbReference type="InterPro" id="IPR014430">
    <property type="entry name" value="Scs7"/>
</dbReference>
<evidence type="ECO:0000256" key="3">
    <source>
        <dbReference type="ARBA" id="ARBA00022516"/>
    </source>
</evidence>
<name>A0ABW5KN59_9FLAO</name>
<evidence type="ECO:0000256" key="10">
    <source>
        <dbReference type="ARBA" id="ARBA00023002"/>
    </source>
</evidence>
<dbReference type="Proteomes" id="UP001597472">
    <property type="component" value="Unassembled WGS sequence"/>
</dbReference>
<keyword evidence="9 14" id="KW-1133">Transmembrane helix</keyword>
<dbReference type="PANTHER" id="PTHR12863">
    <property type="entry name" value="FATTY ACID HYDROXYLASE"/>
    <property type="match status" value="1"/>
</dbReference>
<feature type="transmembrane region" description="Helical" evidence="14">
    <location>
        <begin position="142"/>
        <end position="160"/>
    </location>
</feature>
<keyword evidence="3" id="KW-0444">Lipid biosynthesis</keyword>
<evidence type="ECO:0000259" key="15">
    <source>
        <dbReference type="Pfam" id="PF04116"/>
    </source>
</evidence>
<keyword evidence="10" id="KW-0560">Oxidoreductase</keyword>
<dbReference type="EMBL" id="JBHULS010000001">
    <property type="protein sequence ID" value="MFD2550442.1"/>
    <property type="molecule type" value="Genomic_DNA"/>
</dbReference>
<evidence type="ECO:0000256" key="12">
    <source>
        <dbReference type="ARBA" id="ARBA00023136"/>
    </source>
</evidence>
<evidence type="ECO:0000256" key="1">
    <source>
        <dbReference type="ARBA" id="ARBA00001947"/>
    </source>
</evidence>
<evidence type="ECO:0000256" key="8">
    <source>
        <dbReference type="ARBA" id="ARBA00022833"/>
    </source>
</evidence>
<dbReference type="RefSeq" id="WP_376891220.1">
    <property type="nucleotide sequence ID" value="NZ_JBHULS010000001.1"/>
</dbReference>
<evidence type="ECO:0000256" key="7">
    <source>
        <dbReference type="ARBA" id="ARBA00022832"/>
    </source>
</evidence>
<protein>
    <submittedName>
        <fullName evidence="16">Sterol desaturase family protein</fullName>
    </submittedName>
</protein>
<evidence type="ECO:0000256" key="4">
    <source>
        <dbReference type="ARBA" id="ARBA00022692"/>
    </source>
</evidence>
<evidence type="ECO:0000256" key="2">
    <source>
        <dbReference type="ARBA" id="ARBA00004477"/>
    </source>
</evidence>
<evidence type="ECO:0000256" key="9">
    <source>
        <dbReference type="ARBA" id="ARBA00022989"/>
    </source>
</evidence>
<keyword evidence="8" id="KW-0862">Zinc</keyword>
<keyword evidence="12 14" id="KW-0472">Membrane</keyword>